<feature type="non-terminal residue" evidence="1">
    <location>
        <position position="1"/>
    </location>
</feature>
<protein>
    <submittedName>
        <fullName evidence="1">Uncharacterized protein</fullName>
    </submittedName>
</protein>
<gene>
    <name evidence="1" type="ORF">GOODEAATRI_033086</name>
</gene>
<evidence type="ECO:0000313" key="1">
    <source>
        <dbReference type="EMBL" id="MEQ2173537.1"/>
    </source>
</evidence>
<evidence type="ECO:0000313" key="2">
    <source>
        <dbReference type="Proteomes" id="UP001476798"/>
    </source>
</evidence>
<reference evidence="1 2" key="1">
    <citation type="submission" date="2021-06" db="EMBL/GenBank/DDBJ databases">
        <authorList>
            <person name="Palmer J.M."/>
        </authorList>
    </citation>
    <scope>NUCLEOTIDE SEQUENCE [LARGE SCALE GENOMIC DNA]</scope>
    <source>
        <strain evidence="1 2">GA_2019</strain>
        <tissue evidence="1">Muscle</tissue>
    </source>
</reference>
<comment type="caution">
    <text evidence="1">The sequence shown here is derived from an EMBL/GenBank/DDBJ whole genome shotgun (WGS) entry which is preliminary data.</text>
</comment>
<dbReference type="EMBL" id="JAHRIO010046569">
    <property type="protein sequence ID" value="MEQ2173537.1"/>
    <property type="molecule type" value="Genomic_DNA"/>
</dbReference>
<organism evidence="1 2">
    <name type="scientific">Goodea atripinnis</name>
    <dbReference type="NCBI Taxonomy" id="208336"/>
    <lineage>
        <taxon>Eukaryota</taxon>
        <taxon>Metazoa</taxon>
        <taxon>Chordata</taxon>
        <taxon>Craniata</taxon>
        <taxon>Vertebrata</taxon>
        <taxon>Euteleostomi</taxon>
        <taxon>Actinopterygii</taxon>
        <taxon>Neopterygii</taxon>
        <taxon>Teleostei</taxon>
        <taxon>Neoteleostei</taxon>
        <taxon>Acanthomorphata</taxon>
        <taxon>Ovalentaria</taxon>
        <taxon>Atherinomorphae</taxon>
        <taxon>Cyprinodontiformes</taxon>
        <taxon>Goodeidae</taxon>
        <taxon>Goodea</taxon>
    </lineage>
</organism>
<name>A0ABV0NQ60_9TELE</name>
<dbReference type="Proteomes" id="UP001476798">
    <property type="component" value="Unassembled WGS sequence"/>
</dbReference>
<proteinExistence type="predicted"/>
<accession>A0ABV0NQ60</accession>
<keyword evidence="2" id="KW-1185">Reference proteome</keyword>
<sequence>SSPRKRFLPVSASLIPIPAAVNVNRSSRYHSVGAEAQRLFSCTHLCRAQRKHYIMFPQVGLQRSFRNEQIQDFQSFRGLFWE</sequence>